<dbReference type="AlphaFoldDB" id="A0A387HGW1"/>
<feature type="compositionally biased region" description="Polar residues" evidence="1">
    <location>
        <begin position="179"/>
        <end position="197"/>
    </location>
</feature>
<dbReference type="KEGG" id="shun:DWB77_02015"/>
<dbReference type="InterPro" id="IPR007436">
    <property type="entry name" value="DUF485"/>
</dbReference>
<dbReference type="PANTHER" id="PTHR38441:SF1">
    <property type="entry name" value="MEMBRANE PROTEIN"/>
    <property type="match status" value="1"/>
</dbReference>
<gene>
    <name evidence="3" type="ORF">DWB77_02015</name>
</gene>
<accession>A0A387HGW1</accession>
<evidence type="ECO:0000313" key="4">
    <source>
        <dbReference type="Proteomes" id="UP000271554"/>
    </source>
</evidence>
<feature type="region of interest" description="Disordered" evidence="1">
    <location>
        <begin position="154"/>
        <end position="248"/>
    </location>
</feature>
<proteinExistence type="predicted"/>
<keyword evidence="2" id="KW-0472">Membrane</keyword>
<feature type="transmembrane region" description="Helical" evidence="2">
    <location>
        <begin position="109"/>
        <end position="131"/>
    </location>
</feature>
<organism evidence="3 4">
    <name type="scientific">Streptomyces hundungensis</name>
    <dbReference type="NCBI Taxonomy" id="1077946"/>
    <lineage>
        <taxon>Bacteria</taxon>
        <taxon>Bacillati</taxon>
        <taxon>Actinomycetota</taxon>
        <taxon>Actinomycetes</taxon>
        <taxon>Kitasatosporales</taxon>
        <taxon>Streptomycetaceae</taxon>
        <taxon>Streptomyces</taxon>
    </lineage>
</organism>
<dbReference type="Pfam" id="PF04341">
    <property type="entry name" value="DUF485"/>
    <property type="match status" value="1"/>
</dbReference>
<feature type="transmembrane region" description="Helical" evidence="2">
    <location>
        <begin position="75"/>
        <end position="97"/>
    </location>
</feature>
<dbReference type="PANTHER" id="PTHR38441">
    <property type="entry name" value="INTEGRAL MEMBRANE PROTEIN-RELATED"/>
    <property type="match status" value="1"/>
</dbReference>
<evidence type="ECO:0000313" key="3">
    <source>
        <dbReference type="EMBL" id="AYG79897.1"/>
    </source>
</evidence>
<sequence length="248" mass="27667">MEKQEGCDPAAARIDDPWYDALASGWGEVDGGPAPVAVPAQHRADEDERLSPAEIYLEVHRSAAFQEVRRRYHRFVVPAAVAFFGWYLAYVITAVSAPGFMSRPVVGAVNVAMVAGLAQFLSTFLLTWAYARHARLRRDRAALELRWVVFEQNQQHRKSRNTPDHRSGLNGRPGWSANAGLNGQPNSNDWRSQGSYSDHSDHSGRRDHGDLRDQSDHSRDGGTYDRPGEPGRGARYNDGQGTTRETNR</sequence>
<feature type="compositionally biased region" description="Polar residues" evidence="1">
    <location>
        <begin position="239"/>
        <end position="248"/>
    </location>
</feature>
<keyword evidence="4" id="KW-1185">Reference proteome</keyword>
<dbReference type="EMBL" id="CP032698">
    <property type="protein sequence ID" value="AYG79897.1"/>
    <property type="molecule type" value="Genomic_DNA"/>
</dbReference>
<feature type="compositionally biased region" description="Basic and acidic residues" evidence="1">
    <location>
        <begin position="198"/>
        <end position="229"/>
    </location>
</feature>
<reference evidence="3 4" key="1">
    <citation type="submission" date="2018-10" db="EMBL/GenBank/DDBJ databases">
        <title>Relationship between Morphology and Antimicrobial Activity in Streptomyces.</title>
        <authorList>
            <person name="Kang H.J."/>
            <person name="Kim S.B."/>
        </authorList>
    </citation>
    <scope>NUCLEOTIDE SEQUENCE [LARGE SCALE GENOMIC DNA]</scope>
    <source>
        <strain evidence="3 4">BH38</strain>
    </source>
</reference>
<dbReference type="Proteomes" id="UP000271554">
    <property type="component" value="Chromosome"/>
</dbReference>
<keyword evidence="2" id="KW-0812">Transmembrane</keyword>
<evidence type="ECO:0000256" key="1">
    <source>
        <dbReference type="SAM" id="MobiDB-lite"/>
    </source>
</evidence>
<name>A0A387HGW1_9ACTN</name>
<protein>
    <recommendedName>
        <fullName evidence="5">DUF485 domain-containing protein</fullName>
    </recommendedName>
</protein>
<keyword evidence="2" id="KW-1133">Transmembrane helix</keyword>
<evidence type="ECO:0008006" key="5">
    <source>
        <dbReference type="Google" id="ProtNLM"/>
    </source>
</evidence>
<evidence type="ECO:0000256" key="2">
    <source>
        <dbReference type="SAM" id="Phobius"/>
    </source>
</evidence>
<dbReference type="OrthoDB" id="3543412at2"/>